<evidence type="ECO:0000256" key="1">
    <source>
        <dbReference type="ARBA" id="ARBA00012513"/>
    </source>
</evidence>
<reference evidence="3 4" key="1">
    <citation type="submission" date="2020-01" db="EMBL/GenBank/DDBJ databases">
        <authorList>
            <person name="Palmer J.M."/>
        </authorList>
    </citation>
    <scope>NUCLEOTIDE SEQUENCE [LARGE SCALE GENOMIC DNA]</scope>
    <source>
        <strain evidence="3 4">TWF970</strain>
    </source>
</reference>
<evidence type="ECO:0000313" key="3">
    <source>
        <dbReference type="EMBL" id="KAF3270550.1"/>
    </source>
</evidence>
<dbReference type="GO" id="GO:0005524">
    <property type="term" value="F:ATP binding"/>
    <property type="evidence" value="ECO:0007669"/>
    <property type="project" value="InterPro"/>
</dbReference>
<dbReference type="EMBL" id="JAABOJ010000073">
    <property type="protein sequence ID" value="KAF3270550.1"/>
    <property type="molecule type" value="Genomic_DNA"/>
</dbReference>
<dbReference type="InterPro" id="IPR011009">
    <property type="entry name" value="Kinase-like_dom_sf"/>
</dbReference>
<dbReference type="PANTHER" id="PTHR11909">
    <property type="entry name" value="CASEIN KINASE-RELATED"/>
    <property type="match status" value="1"/>
</dbReference>
<organism evidence="3 4">
    <name type="scientific">Orbilia oligospora</name>
    <name type="common">Nematode-trapping fungus</name>
    <name type="synonym">Arthrobotrys oligospora</name>
    <dbReference type="NCBI Taxonomy" id="2813651"/>
    <lineage>
        <taxon>Eukaryota</taxon>
        <taxon>Fungi</taxon>
        <taxon>Dikarya</taxon>
        <taxon>Ascomycota</taxon>
        <taxon>Pezizomycotina</taxon>
        <taxon>Orbiliomycetes</taxon>
        <taxon>Orbiliales</taxon>
        <taxon>Orbiliaceae</taxon>
        <taxon>Orbilia</taxon>
    </lineage>
</organism>
<dbReference type="OrthoDB" id="1932208at2759"/>
<accession>A0A7C8R475</accession>
<dbReference type="Gene3D" id="1.10.510.10">
    <property type="entry name" value="Transferase(Phosphotransferase) domain 1"/>
    <property type="match status" value="1"/>
</dbReference>
<protein>
    <recommendedName>
        <fullName evidence="1">non-specific serine/threonine protein kinase</fullName>
        <ecNumber evidence="1">2.7.11.1</ecNumber>
    </recommendedName>
</protein>
<dbReference type="InterPro" id="IPR008271">
    <property type="entry name" value="Ser/Thr_kinase_AS"/>
</dbReference>
<gene>
    <name evidence="3" type="ORF">TWF970_010753</name>
</gene>
<proteinExistence type="predicted"/>
<dbReference type="InterPro" id="IPR000719">
    <property type="entry name" value="Prot_kinase_dom"/>
</dbReference>
<dbReference type="PROSITE" id="PS00108">
    <property type="entry name" value="PROTEIN_KINASE_ST"/>
    <property type="match status" value="1"/>
</dbReference>
<dbReference type="PROSITE" id="PS50011">
    <property type="entry name" value="PROTEIN_KINASE_DOM"/>
    <property type="match status" value="1"/>
</dbReference>
<dbReference type="AlphaFoldDB" id="A0A7C8R475"/>
<sequence>MDLLSIEIVFMVLEYLSIIEIYRLIQIYAENPQYEQLVAWLTDYKNRNQSRAVPQANNWIINRIVRDLSRLEDPYFHRGCAFYSEGSLLQIGDEVWWSKTGPSVLTPNGRTEPSQCSWVWKKGAVGAAGGSSSPMELWVSRNPAVFESLEMPFDKVTGFIERAGPERFRINSTNFSGPGELFFESFLPRPAEESITGGTDLCSVLSSIHTLQTLILKAPVEYYVAPKTWWAEEDWSYPRERFDRTTSPLKPLLSALSSFSNLTVLCWAFPLRQWEVLEDATVFNGIFRAVPRLKSLIVTDIPPRVSCSVEKIDFGKAMCLQTLRLYSLVIPLEQKKPYRSDLMEITDIHPACILLGSIRTHLERFVALRDFNDLFLSHLEDVHERGVLHSDIKPENLVMGRGNGKNSLFLIDFGVSSFWKDPKTQEHRNDEICKTGNIIGTLRFCSVNIHNGHLPSRRDDLESLVYMLIYFLRGQLPWQGIEVSNIISREREIGRVKNCIAASDLCYNLPLNISHMLKYIRELSYYSTPNYEYLKTLLLTEFYRSGLSRFNEHSYDWSDSY</sequence>
<name>A0A7C8R475_ORBOL</name>
<feature type="domain" description="Protein kinase" evidence="2">
    <location>
        <begin position="259"/>
        <end position="556"/>
    </location>
</feature>
<dbReference type="GO" id="GO:0004674">
    <property type="term" value="F:protein serine/threonine kinase activity"/>
    <property type="evidence" value="ECO:0007669"/>
    <property type="project" value="UniProtKB-EC"/>
</dbReference>
<dbReference type="Proteomes" id="UP000474640">
    <property type="component" value="Unassembled WGS sequence"/>
</dbReference>
<dbReference type="SUPFAM" id="SSF56112">
    <property type="entry name" value="Protein kinase-like (PK-like)"/>
    <property type="match status" value="1"/>
</dbReference>
<comment type="caution">
    <text evidence="3">The sequence shown here is derived from an EMBL/GenBank/DDBJ whole genome shotgun (WGS) entry which is preliminary data.</text>
</comment>
<evidence type="ECO:0000313" key="4">
    <source>
        <dbReference type="Proteomes" id="UP000474640"/>
    </source>
</evidence>
<dbReference type="InterPro" id="IPR050235">
    <property type="entry name" value="CK1_Ser-Thr_kinase"/>
</dbReference>
<dbReference type="Pfam" id="PF00069">
    <property type="entry name" value="Pkinase"/>
    <property type="match status" value="1"/>
</dbReference>
<evidence type="ECO:0000259" key="2">
    <source>
        <dbReference type="PROSITE" id="PS50011"/>
    </source>
</evidence>
<dbReference type="EC" id="2.7.11.1" evidence="1"/>